<comment type="caution">
    <text evidence="3">The sequence shown here is derived from an EMBL/GenBank/DDBJ whole genome shotgun (WGS) entry which is preliminary data.</text>
</comment>
<dbReference type="PANTHER" id="PTHR31778:SF2">
    <property type="entry name" value="BUD SITE SELECTION PROTEIN RAX2"/>
    <property type="match status" value="1"/>
</dbReference>
<dbReference type="GO" id="GO:1902929">
    <property type="term" value="C:plasma membrane of growing cell tip"/>
    <property type="evidence" value="ECO:0007669"/>
    <property type="project" value="TreeGrafter"/>
</dbReference>
<keyword evidence="1" id="KW-0732">Signal</keyword>
<protein>
    <submittedName>
        <fullName evidence="3">T9SS type A sorting domain-containing protein</fullName>
    </submittedName>
</protein>
<evidence type="ECO:0000259" key="2">
    <source>
        <dbReference type="Pfam" id="PF18962"/>
    </source>
</evidence>
<accession>A0A7K3WU40</accession>
<dbReference type="InterPro" id="IPR011043">
    <property type="entry name" value="Gal_Oxase/kelch_b-propeller"/>
</dbReference>
<organism evidence="3 4">
    <name type="scientific">Cryomorpha ignava</name>
    <dbReference type="NCBI Taxonomy" id="101383"/>
    <lineage>
        <taxon>Bacteria</taxon>
        <taxon>Pseudomonadati</taxon>
        <taxon>Bacteroidota</taxon>
        <taxon>Flavobacteriia</taxon>
        <taxon>Flavobacteriales</taxon>
        <taxon>Cryomorphaceae</taxon>
        <taxon>Cryomorpha</taxon>
    </lineage>
</organism>
<dbReference type="Proteomes" id="UP000486602">
    <property type="component" value="Unassembled WGS sequence"/>
</dbReference>
<dbReference type="RefSeq" id="WP_163286510.1">
    <property type="nucleotide sequence ID" value="NZ_JAAGVY010000039.1"/>
</dbReference>
<reference evidence="3 4" key="1">
    <citation type="submission" date="2020-02" db="EMBL/GenBank/DDBJ databases">
        <title>Out from the shadows clarifying the taxonomy of the family Cryomorphaceae and related taxa by utilizing the GTDB taxonomic framework.</title>
        <authorList>
            <person name="Bowman J.P."/>
        </authorList>
    </citation>
    <scope>NUCLEOTIDE SEQUENCE [LARGE SCALE GENOMIC DNA]</scope>
    <source>
        <strain evidence="3 4">QSSC 1-22</strain>
    </source>
</reference>
<dbReference type="NCBIfam" id="TIGR04183">
    <property type="entry name" value="Por_Secre_tail"/>
    <property type="match status" value="1"/>
</dbReference>
<feature type="domain" description="Secretion system C-terminal sorting" evidence="2">
    <location>
        <begin position="390"/>
        <end position="461"/>
    </location>
</feature>
<gene>
    <name evidence="3" type="ORF">G3O08_16330</name>
</gene>
<proteinExistence type="predicted"/>
<evidence type="ECO:0000313" key="4">
    <source>
        <dbReference type="Proteomes" id="UP000486602"/>
    </source>
</evidence>
<dbReference type="Pfam" id="PF18962">
    <property type="entry name" value="Por_Secre_tail"/>
    <property type="match status" value="1"/>
</dbReference>
<dbReference type="PANTHER" id="PTHR31778">
    <property type="entry name" value="BUD SITE SELECTION PROTEIN RAX2"/>
    <property type="match status" value="1"/>
</dbReference>
<dbReference type="SUPFAM" id="SSF50965">
    <property type="entry name" value="Galactose oxidase, central domain"/>
    <property type="match status" value="1"/>
</dbReference>
<evidence type="ECO:0000313" key="3">
    <source>
        <dbReference type="EMBL" id="NEN25068.1"/>
    </source>
</evidence>
<keyword evidence="4" id="KW-1185">Reference proteome</keyword>
<name>A0A7K3WU40_9FLAO</name>
<dbReference type="AlphaFoldDB" id="A0A7K3WU40"/>
<evidence type="ECO:0000256" key="1">
    <source>
        <dbReference type="ARBA" id="ARBA00022729"/>
    </source>
</evidence>
<dbReference type="InterPro" id="IPR026444">
    <property type="entry name" value="Secre_tail"/>
</dbReference>
<sequence>MILRIFLLVSIFNLFPIMGFSQDPHWEQVDFPYHLENWRLGAYNDSLTGDYYLYGKYENLSGSNYCRYKLTKFDGEVFDEIGNFNEVINEVVRFNENIYVGGSFSCVDSMWNIQYLAKYENEIWQPVAELNGSVTALITDDTYLYVAGSFTEINGLPIANMARYDGENWEPVGGNALGDNTWIWSLCFFQGELYAAGDLDLDNAPDTEGLRVLRNNEWVLVDELNLIGHARVVEMVVWQEKLYLAGRFFFYNNPLHTSLIVWDGIEFSAPYPKFYDIYHNIGYGSQVRRLIATNDYLYVAGSLEYIGDQEVNQLAAYNGETWCAMFTEGLEYAIQAIFEIDNELYAYLYLNPYSNTIYPSAMFKWIGGNDYENCQTYTGVNEVSTKNLNIYPIPAVSIVTVSGDFIGKIVYSLFNSQGKMVDQKEMPVDGSFKIDCSKFSSGTYFLQVLNRERFYKTKIIIL</sequence>
<dbReference type="EMBL" id="JAAGVY010000039">
    <property type="protein sequence ID" value="NEN25068.1"/>
    <property type="molecule type" value="Genomic_DNA"/>
</dbReference>